<name>A0ABM9DEA9_9HYPH</name>
<dbReference type="EMBL" id="CAKXZS010000003">
    <property type="protein sequence ID" value="CAH2394885.1"/>
    <property type="molecule type" value="Genomic_DNA"/>
</dbReference>
<protein>
    <submittedName>
        <fullName evidence="2">Uncharacterized protein</fullName>
    </submittedName>
</protein>
<accession>A0ABM9DEA9</accession>
<keyword evidence="3" id="KW-1185">Reference proteome</keyword>
<dbReference type="Proteomes" id="UP001152604">
    <property type="component" value="Unassembled WGS sequence"/>
</dbReference>
<evidence type="ECO:0000313" key="3">
    <source>
        <dbReference type="Proteomes" id="UP001152604"/>
    </source>
</evidence>
<evidence type="ECO:0000313" key="2">
    <source>
        <dbReference type="EMBL" id="CAH2394885.1"/>
    </source>
</evidence>
<feature type="compositionally biased region" description="Basic and acidic residues" evidence="1">
    <location>
        <begin position="20"/>
        <end position="29"/>
    </location>
</feature>
<proteinExistence type="predicted"/>
<comment type="caution">
    <text evidence="2">The sequence shown here is derived from an EMBL/GenBank/DDBJ whole genome shotgun (WGS) entry which is preliminary data.</text>
</comment>
<organism evidence="2 3">
    <name type="scientific">Mesorhizobium ventifaucium</name>
    <dbReference type="NCBI Taxonomy" id="666020"/>
    <lineage>
        <taxon>Bacteria</taxon>
        <taxon>Pseudomonadati</taxon>
        <taxon>Pseudomonadota</taxon>
        <taxon>Alphaproteobacteria</taxon>
        <taxon>Hyphomicrobiales</taxon>
        <taxon>Phyllobacteriaceae</taxon>
        <taxon>Mesorhizobium</taxon>
    </lineage>
</organism>
<gene>
    <name evidence="2" type="ORF">MES4922_110294</name>
</gene>
<feature type="region of interest" description="Disordered" evidence="1">
    <location>
        <begin position="1"/>
        <end position="59"/>
    </location>
</feature>
<sequence length="59" mass="6137">MGSCPVGSSAGEGSQWSDGNLREDDHDLAQLRNEPGKFPADVRAVAGRPPLPSMGRDGS</sequence>
<evidence type="ECO:0000256" key="1">
    <source>
        <dbReference type="SAM" id="MobiDB-lite"/>
    </source>
</evidence>
<reference evidence="2" key="1">
    <citation type="submission" date="2022-03" db="EMBL/GenBank/DDBJ databases">
        <authorList>
            <person name="Brunel B."/>
        </authorList>
    </citation>
    <scope>NUCLEOTIDE SEQUENCE</scope>
    <source>
        <strain evidence="2">STM4922sample</strain>
    </source>
</reference>